<dbReference type="Gene3D" id="3.40.640.10">
    <property type="entry name" value="Type I PLP-dependent aspartate aminotransferase-like (Major domain)"/>
    <property type="match status" value="1"/>
</dbReference>
<comment type="caution">
    <text evidence="1">The sequence shown here is derived from an EMBL/GenBank/DDBJ whole genome shotgun (WGS) entry which is preliminary data.</text>
</comment>
<keyword evidence="2" id="KW-1185">Reference proteome</keyword>
<sequence>MATTDGAHLKPFGALEQYSSACPWAIFPRKKLDVTYADVLAGVRSCLTLSEEQRAEYEDLITRRWDPTGASMVCLSIRTGFDLLLQTLKLPKGSEVICSAITIPDMIYLIRYHELVPVPVDIDMDTLAIKKDLLQGALTKNTRAILIAHVFGSRYSMDPIVQFAEENNLLVIEDCAQAFAGHEYHGDERVDVSMFSFGTIKTATAFGGALIRVRNGTILEEMKRRESRYQSRSTGFFLKRLLKYGVLHGLSTPAIYGISLHACWAVGADHDKIITSAIRGFSGGELVSLLRNRPSMPLLGLLHRRLTMVDDPYINLRRLKSNQLMQALKTTPNAKVPGTKAEHHYYWLFPVIVPSPKTVVKLMNEQGFDVTSGATQLAFIPSPHGEESDPETAKYIMQNLVYLPVTPEMPDWALKKMVRCLQDALLKSNL</sequence>
<dbReference type="AlphaFoldDB" id="A0AAV2YNH9"/>
<dbReference type="InterPro" id="IPR015422">
    <property type="entry name" value="PyrdxlP-dep_Trfase_small"/>
</dbReference>
<dbReference type="Proteomes" id="UP001146120">
    <property type="component" value="Unassembled WGS sequence"/>
</dbReference>
<dbReference type="GO" id="GO:0000271">
    <property type="term" value="P:polysaccharide biosynthetic process"/>
    <property type="evidence" value="ECO:0007669"/>
    <property type="project" value="TreeGrafter"/>
</dbReference>
<dbReference type="InterPro" id="IPR000653">
    <property type="entry name" value="DegT/StrS_aminotransferase"/>
</dbReference>
<gene>
    <name evidence="1" type="ORF">N0F65_000934</name>
</gene>
<dbReference type="GO" id="GO:0030170">
    <property type="term" value="F:pyridoxal phosphate binding"/>
    <property type="evidence" value="ECO:0007669"/>
    <property type="project" value="TreeGrafter"/>
</dbReference>
<dbReference type="Gene3D" id="3.90.1150.10">
    <property type="entry name" value="Aspartate Aminotransferase, domain 1"/>
    <property type="match status" value="1"/>
</dbReference>
<dbReference type="EMBL" id="DAKRPA010000239">
    <property type="protein sequence ID" value="DAZ94654.1"/>
    <property type="molecule type" value="Genomic_DNA"/>
</dbReference>
<accession>A0AAV2YNH9</accession>
<evidence type="ECO:0000313" key="1">
    <source>
        <dbReference type="EMBL" id="DAZ94654.1"/>
    </source>
</evidence>
<dbReference type="PANTHER" id="PTHR30244">
    <property type="entry name" value="TRANSAMINASE"/>
    <property type="match status" value="1"/>
</dbReference>
<dbReference type="InterPro" id="IPR015424">
    <property type="entry name" value="PyrdxlP-dep_Trfase"/>
</dbReference>
<dbReference type="SUPFAM" id="SSF53383">
    <property type="entry name" value="PLP-dependent transferases"/>
    <property type="match status" value="1"/>
</dbReference>
<dbReference type="InterPro" id="IPR015421">
    <property type="entry name" value="PyrdxlP-dep_Trfase_major"/>
</dbReference>
<dbReference type="GO" id="GO:0008483">
    <property type="term" value="F:transaminase activity"/>
    <property type="evidence" value="ECO:0007669"/>
    <property type="project" value="TreeGrafter"/>
</dbReference>
<evidence type="ECO:0000313" key="2">
    <source>
        <dbReference type="Proteomes" id="UP001146120"/>
    </source>
</evidence>
<protein>
    <recommendedName>
        <fullName evidence="3">DegT/DnrJ/EryC1/StrS aminotransferase family protein</fullName>
    </recommendedName>
</protein>
<dbReference type="PANTHER" id="PTHR30244:SF34">
    <property type="entry name" value="DTDP-4-AMINO-4,6-DIDEOXYGALACTOSE TRANSAMINASE"/>
    <property type="match status" value="1"/>
</dbReference>
<proteinExistence type="predicted"/>
<reference evidence="1" key="2">
    <citation type="journal article" date="2023" name="Microbiol Resour">
        <title>Decontamination and Annotation of the Draft Genome Sequence of the Oomycete Lagenidium giganteum ARSEF 373.</title>
        <authorList>
            <person name="Morgan W.R."/>
            <person name="Tartar A."/>
        </authorList>
    </citation>
    <scope>NUCLEOTIDE SEQUENCE</scope>
    <source>
        <strain evidence="1">ARSEF 373</strain>
    </source>
</reference>
<organism evidence="1 2">
    <name type="scientific">Lagenidium giganteum</name>
    <dbReference type="NCBI Taxonomy" id="4803"/>
    <lineage>
        <taxon>Eukaryota</taxon>
        <taxon>Sar</taxon>
        <taxon>Stramenopiles</taxon>
        <taxon>Oomycota</taxon>
        <taxon>Peronosporomycetes</taxon>
        <taxon>Pythiales</taxon>
        <taxon>Pythiaceae</taxon>
    </lineage>
</organism>
<name>A0AAV2YNH9_9STRA</name>
<reference evidence="1" key="1">
    <citation type="submission" date="2022-11" db="EMBL/GenBank/DDBJ databases">
        <authorList>
            <person name="Morgan W.R."/>
            <person name="Tartar A."/>
        </authorList>
    </citation>
    <scope>NUCLEOTIDE SEQUENCE</scope>
    <source>
        <strain evidence="1">ARSEF 373</strain>
    </source>
</reference>
<dbReference type="Pfam" id="PF01041">
    <property type="entry name" value="DegT_DnrJ_EryC1"/>
    <property type="match status" value="1"/>
</dbReference>
<evidence type="ECO:0008006" key="3">
    <source>
        <dbReference type="Google" id="ProtNLM"/>
    </source>
</evidence>